<dbReference type="Pfam" id="PF00593">
    <property type="entry name" value="TonB_dep_Rec_b-barrel"/>
    <property type="match status" value="1"/>
</dbReference>
<dbReference type="RefSeq" id="WP_153509437.1">
    <property type="nucleotide sequence ID" value="NZ_CP045652.1"/>
</dbReference>
<keyword evidence="3" id="KW-0732">Signal</keyword>
<gene>
    <name evidence="6" type="ORF">GFH32_01715</name>
</gene>
<dbReference type="InterPro" id="IPR023997">
    <property type="entry name" value="TonB-dep_OMP_SusC/RagA_CS"/>
</dbReference>
<evidence type="ECO:0000313" key="7">
    <source>
        <dbReference type="Proteomes" id="UP000326921"/>
    </source>
</evidence>
<dbReference type="NCBIfam" id="TIGR04057">
    <property type="entry name" value="SusC_RagA_signa"/>
    <property type="match status" value="1"/>
</dbReference>
<feature type="domain" description="TonB-dependent receptor-like beta-barrel" evidence="4">
    <location>
        <begin position="494"/>
        <end position="1050"/>
    </location>
</feature>
<evidence type="ECO:0000313" key="6">
    <source>
        <dbReference type="EMBL" id="QGA25115.1"/>
    </source>
</evidence>
<feature type="signal peptide" evidence="3">
    <location>
        <begin position="1"/>
        <end position="19"/>
    </location>
</feature>
<proteinExistence type="inferred from homology"/>
<dbReference type="InterPro" id="IPR037066">
    <property type="entry name" value="Plug_dom_sf"/>
</dbReference>
<dbReference type="AlphaFoldDB" id="A0A5Q0Q4X6"/>
<dbReference type="InterPro" id="IPR039426">
    <property type="entry name" value="TonB-dep_rcpt-like"/>
</dbReference>
<keyword evidence="1" id="KW-1134">Transmembrane beta strand</keyword>
<feature type="domain" description="TonB-dependent receptor plug" evidence="5">
    <location>
        <begin position="135"/>
        <end position="241"/>
    </location>
</feature>
<keyword evidence="2" id="KW-0798">TonB box</keyword>
<dbReference type="InterPro" id="IPR008969">
    <property type="entry name" value="CarboxyPept-like_regulatory"/>
</dbReference>
<evidence type="ECO:0000256" key="3">
    <source>
        <dbReference type="SAM" id="SignalP"/>
    </source>
</evidence>
<comment type="subcellular location">
    <subcellularLocation>
        <location evidence="1">Cell outer membrane</location>
        <topology evidence="1">Multi-pass membrane protein</topology>
    </subcellularLocation>
</comment>
<name>A0A5Q0Q4X6_9SPHI</name>
<dbReference type="Pfam" id="PF13715">
    <property type="entry name" value="CarbopepD_reg_2"/>
    <property type="match status" value="1"/>
</dbReference>
<evidence type="ECO:0000259" key="5">
    <source>
        <dbReference type="Pfam" id="PF07715"/>
    </source>
</evidence>
<keyword evidence="1" id="KW-0813">Transport</keyword>
<evidence type="ECO:0000256" key="2">
    <source>
        <dbReference type="RuleBase" id="RU003357"/>
    </source>
</evidence>
<protein>
    <submittedName>
        <fullName evidence="6">SusC/RagA family TonB-linked outer membrane protein</fullName>
    </submittedName>
</protein>
<keyword evidence="1" id="KW-0812">Transmembrane</keyword>
<comment type="similarity">
    <text evidence="1 2">Belongs to the TonB-dependent receptor family.</text>
</comment>
<dbReference type="EMBL" id="CP045652">
    <property type="protein sequence ID" value="QGA25115.1"/>
    <property type="molecule type" value="Genomic_DNA"/>
</dbReference>
<dbReference type="SUPFAM" id="SSF56935">
    <property type="entry name" value="Porins"/>
    <property type="match status" value="1"/>
</dbReference>
<dbReference type="PROSITE" id="PS52016">
    <property type="entry name" value="TONB_DEPENDENT_REC_3"/>
    <property type="match status" value="1"/>
</dbReference>
<dbReference type="Pfam" id="PF07715">
    <property type="entry name" value="Plug"/>
    <property type="match status" value="1"/>
</dbReference>
<evidence type="ECO:0000259" key="4">
    <source>
        <dbReference type="Pfam" id="PF00593"/>
    </source>
</evidence>
<keyword evidence="1" id="KW-0998">Cell outer membrane</keyword>
<dbReference type="Proteomes" id="UP000326921">
    <property type="component" value="Chromosome"/>
</dbReference>
<sequence length="1161" mass="127608">MRRLLLFSLALGLTMPSYASFAEAATAGNLRKNASWTTASSVLQNTVQGTVSGSDGPIAGATVTVIGTTTTTVSDGNGKFSILAPVGAKLRISFIGYNSKEVTVAGNTVNVTLDDAADVLDEVVVVGYGTQRKGNLTGAVSSISVKDNLQGRPIADVGRGMQGTTPGLTVTIPSGEVGSDPRIKIRGALASMQANGDPLILVDNVEIPSIQYVNPDDIESVTVLKDAASSSIYGAKAAFGVILITTKTGSKSEKIDISVSSNLSLQNPFKKYEVGGINSLKYIRDAFQRVGDNIAGAFYYVTADSYDKAVEWEEKYGGKLGVNDPTVYGRDWIVDPTNTGRKLGLRTYDPYEYMVREWAPTYTNNASINGNMGKTRFTGSFGHIAQSGMLKPGNSDKFRRSNAAVRVNTDLSDYVTVRGGIMFSQRNKLYPYATNSTGADPWYYMYRWSNIYPMGNDEHGNPIRSPWSEYGASNEASMKRNYVNMNVGTTINIKSNWKVDIDYNFTNEEYNWFRPGTRFTGANSWTAPVKRLDASGNQVYVNNEGVVVDASSTGAMPAYDLLNHEYTSPGANPDHVSQYTGNENKHTLNAFTTYNLNLNNDHDFKFILGTNLVSDNGRYNSITRNNILDITNPQIDLAMSQTPTVSGGTTWAGQLGYFGRVNYAYKNKYLVEANLRYDGSSKFLEDLRWRWFPSFSAGWVASEESFMDWAKPALSQLKFRGSYGVIGNQAVPASLYSPTMDSKESTWIAAGSKLLYLTSPAYSLSNITWEDLETIDLGVDARFLNNKLGLVFDYYQRTTKNMFAPVEGTTWTLGGNAPLGNFGDLETKGFEIAVDYNTRFENGLGINIRANFDDAISRFYNYTDKRLMTSNYDGRAYGDIWGYETDRLYQLDDFVLGPDGNAQLFAPTEAMTKYYKSGNSQTYLQKAGANGEDPIYQMYLENSATFNFGPGDVKFKDLNGDGEIDNGDGSIDNPGDMKIIGNSTPRYNYGLRLGADYKGFDFSIFLQGVGKREMWGKGALVIPGFNTGDGAMATAIANDYWTKDNTGAFYPAAYNNANGNTTNNMQIQTRYLLDMSYLRIKNMTLGYSIPQSVLSKAKINSLRVYVALENFVTWDNLKGLPVDPETVDGYNLMNTTNYNDGRTGIGTPTFKSASFGLQLNF</sequence>
<reference evidence="6 7" key="1">
    <citation type="submission" date="2019-10" db="EMBL/GenBank/DDBJ databases">
        <authorList>
            <person name="Dong K."/>
        </authorList>
    </citation>
    <scope>NUCLEOTIDE SEQUENCE [LARGE SCALE GENOMIC DNA]</scope>
    <source>
        <strain evidence="7">dk4302</strain>
    </source>
</reference>
<dbReference type="InterPro" id="IPR023996">
    <property type="entry name" value="TonB-dep_OMP_SusC/RagA"/>
</dbReference>
<dbReference type="SUPFAM" id="SSF49464">
    <property type="entry name" value="Carboxypeptidase regulatory domain-like"/>
    <property type="match status" value="1"/>
</dbReference>
<dbReference type="NCBIfam" id="TIGR04056">
    <property type="entry name" value="OMP_RagA_SusC"/>
    <property type="match status" value="1"/>
</dbReference>
<organism evidence="6 7">
    <name type="scientific">Sphingobacterium zhuxiongii</name>
    <dbReference type="NCBI Taxonomy" id="2662364"/>
    <lineage>
        <taxon>Bacteria</taxon>
        <taxon>Pseudomonadati</taxon>
        <taxon>Bacteroidota</taxon>
        <taxon>Sphingobacteriia</taxon>
        <taxon>Sphingobacteriales</taxon>
        <taxon>Sphingobacteriaceae</taxon>
        <taxon>Sphingobacterium</taxon>
    </lineage>
</organism>
<dbReference type="InterPro" id="IPR012910">
    <property type="entry name" value="Plug_dom"/>
</dbReference>
<evidence type="ECO:0000256" key="1">
    <source>
        <dbReference type="PROSITE-ProRule" id="PRU01360"/>
    </source>
</evidence>
<dbReference type="Gene3D" id="2.170.130.10">
    <property type="entry name" value="TonB-dependent receptor, plug domain"/>
    <property type="match status" value="1"/>
</dbReference>
<accession>A0A5Q0Q4X6</accession>
<keyword evidence="7" id="KW-1185">Reference proteome</keyword>
<dbReference type="KEGG" id="sphe:GFH32_01715"/>
<dbReference type="InterPro" id="IPR000531">
    <property type="entry name" value="Beta-barrel_TonB"/>
</dbReference>
<dbReference type="Gene3D" id="2.60.40.1120">
    <property type="entry name" value="Carboxypeptidase-like, regulatory domain"/>
    <property type="match status" value="1"/>
</dbReference>
<dbReference type="GO" id="GO:0009279">
    <property type="term" value="C:cell outer membrane"/>
    <property type="evidence" value="ECO:0007669"/>
    <property type="project" value="UniProtKB-SubCell"/>
</dbReference>
<feature type="chain" id="PRO_5025033270" evidence="3">
    <location>
        <begin position="20"/>
        <end position="1161"/>
    </location>
</feature>
<keyword evidence="1 2" id="KW-0472">Membrane</keyword>